<feature type="region of interest" description="Disordered" evidence="1">
    <location>
        <begin position="1"/>
        <end position="23"/>
    </location>
</feature>
<gene>
    <name evidence="2" type="ORF">B0T10DRAFT_551914</name>
</gene>
<evidence type="ECO:0000313" key="3">
    <source>
        <dbReference type="Proteomes" id="UP000777438"/>
    </source>
</evidence>
<comment type="caution">
    <text evidence="2">The sequence shown here is derived from an EMBL/GenBank/DDBJ whole genome shotgun (WGS) entry which is preliminary data.</text>
</comment>
<sequence length="182" mass="19613">MTKSPPKPAQQSPKNQEWPSTDDVDSLDLNIAKLLAAFVLALRTDPKCDTKAPKSEQSVKASAGRKGAQWNNCVAGDGFTQINGNRFILNSELSQWLAAKPLNPCIHNGPVKLGRGKQVNGHIIEYAGDVEGAVFPNIECDEWNDPVTLPFTSSNPGHQGSQINGIEIRIGGWKKVDGNTGL</sequence>
<reference evidence="2 3" key="1">
    <citation type="journal article" date="2021" name="Nat. Commun.">
        <title>Genetic determinants of endophytism in the Arabidopsis root mycobiome.</title>
        <authorList>
            <person name="Mesny F."/>
            <person name="Miyauchi S."/>
            <person name="Thiergart T."/>
            <person name="Pickel B."/>
            <person name="Atanasova L."/>
            <person name="Karlsson M."/>
            <person name="Huettel B."/>
            <person name="Barry K.W."/>
            <person name="Haridas S."/>
            <person name="Chen C."/>
            <person name="Bauer D."/>
            <person name="Andreopoulos W."/>
            <person name="Pangilinan J."/>
            <person name="LaButti K."/>
            <person name="Riley R."/>
            <person name="Lipzen A."/>
            <person name="Clum A."/>
            <person name="Drula E."/>
            <person name="Henrissat B."/>
            <person name="Kohler A."/>
            <person name="Grigoriev I.V."/>
            <person name="Martin F.M."/>
            <person name="Hacquard S."/>
        </authorList>
    </citation>
    <scope>NUCLEOTIDE SEQUENCE [LARGE SCALE GENOMIC DNA]</scope>
    <source>
        <strain evidence="2 3">MPI-CAGE-CH-0241</strain>
    </source>
</reference>
<dbReference type="EMBL" id="JAGPYM010000028">
    <property type="protein sequence ID" value="KAH6879821.1"/>
    <property type="molecule type" value="Genomic_DNA"/>
</dbReference>
<dbReference type="OrthoDB" id="5069016at2759"/>
<protein>
    <submittedName>
        <fullName evidence="2">Uncharacterized protein</fullName>
    </submittedName>
</protein>
<dbReference type="Proteomes" id="UP000777438">
    <property type="component" value="Unassembled WGS sequence"/>
</dbReference>
<evidence type="ECO:0000256" key="1">
    <source>
        <dbReference type="SAM" id="MobiDB-lite"/>
    </source>
</evidence>
<accession>A0A9P9AH93</accession>
<organism evidence="2 3">
    <name type="scientific">Thelonectria olida</name>
    <dbReference type="NCBI Taxonomy" id="1576542"/>
    <lineage>
        <taxon>Eukaryota</taxon>
        <taxon>Fungi</taxon>
        <taxon>Dikarya</taxon>
        <taxon>Ascomycota</taxon>
        <taxon>Pezizomycotina</taxon>
        <taxon>Sordariomycetes</taxon>
        <taxon>Hypocreomycetidae</taxon>
        <taxon>Hypocreales</taxon>
        <taxon>Nectriaceae</taxon>
        <taxon>Thelonectria</taxon>
    </lineage>
</organism>
<name>A0A9P9AH93_9HYPO</name>
<proteinExistence type="predicted"/>
<evidence type="ECO:0000313" key="2">
    <source>
        <dbReference type="EMBL" id="KAH6879821.1"/>
    </source>
</evidence>
<keyword evidence="3" id="KW-1185">Reference proteome</keyword>
<dbReference type="AlphaFoldDB" id="A0A9P9AH93"/>